<keyword evidence="2" id="KW-1185">Reference proteome</keyword>
<gene>
    <name evidence="1" type="ORF">EURHEDRAFT_415614</name>
</gene>
<dbReference type="HOGENOM" id="CLU_1669009_0_0_1"/>
<dbReference type="GeneID" id="63697865"/>
<sequence length="158" mass="17395">MSRSFPSTSVTSFSGVFTPYSVLYWLSFHGDHCGLRAMQDIQSTPTLLPVLRTEKIHLVSGHSSLAQKPGWRYCITMLEGAYGGIPSCFQVGHSSVYNLAARRRVSPHSCRFAAGCDLREYILQSRLGRVCFSLALDTSQTSKQEGNGKGCDNIVLVE</sequence>
<organism evidence="1 2">
    <name type="scientific">Aspergillus ruber (strain CBS 135680)</name>
    <dbReference type="NCBI Taxonomy" id="1388766"/>
    <lineage>
        <taxon>Eukaryota</taxon>
        <taxon>Fungi</taxon>
        <taxon>Dikarya</taxon>
        <taxon>Ascomycota</taxon>
        <taxon>Pezizomycotina</taxon>
        <taxon>Eurotiomycetes</taxon>
        <taxon>Eurotiomycetidae</taxon>
        <taxon>Eurotiales</taxon>
        <taxon>Aspergillaceae</taxon>
        <taxon>Aspergillus</taxon>
        <taxon>Aspergillus subgen. Aspergillus</taxon>
    </lineage>
</organism>
<name>A0A017S589_ASPRC</name>
<dbReference type="Proteomes" id="UP000019804">
    <property type="component" value="Unassembled WGS sequence"/>
</dbReference>
<reference evidence="2" key="1">
    <citation type="journal article" date="2014" name="Nat. Commun.">
        <title>Genomic adaptations of the halophilic Dead Sea filamentous fungus Eurotium rubrum.</title>
        <authorList>
            <person name="Kis-Papo T."/>
            <person name="Weig A.R."/>
            <person name="Riley R."/>
            <person name="Persoh D."/>
            <person name="Salamov A."/>
            <person name="Sun H."/>
            <person name="Lipzen A."/>
            <person name="Wasser S.P."/>
            <person name="Rambold G."/>
            <person name="Grigoriev I.V."/>
            <person name="Nevo E."/>
        </authorList>
    </citation>
    <scope>NUCLEOTIDE SEQUENCE [LARGE SCALE GENOMIC DNA]</scope>
    <source>
        <strain evidence="2">CBS 135680</strain>
    </source>
</reference>
<protein>
    <submittedName>
        <fullName evidence="1">Uncharacterized protein</fullName>
    </submittedName>
</protein>
<dbReference type="AlphaFoldDB" id="A0A017S589"/>
<dbReference type="EMBL" id="KK088438">
    <property type="protein sequence ID" value="EYE92193.1"/>
    <property type="molecule type" value="Genomic_DNA"/>
</dbReference>
<evidence type="ECO:0000313" key="2">
    <source>
        <dbReference type="Proteomes" id="UP000019804"/>
    </source>
</evidence>
<accession>A0A017S589</accession>
<proteinExistence type="predicted"/>
<dbReference type="RefSeq" id="XP_040635881.1">
    <property type="nucleotide sequence ID" value="XM_040782741.1"/>
</dbReference>
<evidence type="ECO:0000313" key="1">
    <source>
        <dbReference type="EMBL" id="EYE92193.1"/>
    </source>
</evidence>